<gene>
    <name evidence="1" type="ORF">OIDMADRAFT_165298</name>
</gene>
<reference evidence="1 2" key="1">
    <citation type="submission" date="2014-04" db="EMBL/GenBank/DDBJ databases">
        <authorList>
            <consortium name="DOE Joint Genome Institute"/>
            <person name="Kuo A."/>
            <person name="Martino E."/>
            <person name="Perotto S."/>
            <person name="Kohler A."/>
            <person name="Nagy L.G."/>
            <person name="Floudas D."/>
            <person name="Copeland A."/>
            <person name="Barry K.W."/>
            <person name="Cichocki N."/>
            <person name="Veneault-Fourrey C."/>
            <person name="LaButti K."/>
            <person name="Lindquist E.A."/>
            <person name="Lipzen A."/>
            <person name="Lundell T."/>
            <person name="Morin E."/>
            <person name="Murat C."/>
            <person name="Sun H."/>
            <person name="Tunlid A."/>
            <person name="Henrissat B."/>
            <person name="Grigoriev I.V."/>
            <person name="Hibbett D.S."/>
            <person name="Martin F."/>
            <person name="Nordberg H.P."/>
            <person name="Cantor M.N."/>
            <person name="Hua S.X."/>
        </authorList>
    </citation>
    <scope>NUCLEOTIDE SEQUENCE [LARGE SCALE GENOMIC DNA]</scope>
    <source>
        <strain evidence="1 2">Zn</strain>
    </source>
</reference>
<proteinExistence type="predicted"/>
<dbReference type="OrthoDB" id="4423297at2759"/>
<dbReference type="STRING" id="913774.A0A0C3GX65"/>
<dbReference type="Proteomes" id="UP000054321">
    <property type="component" value="Unassembled WGS sequence"/>
</dbReference>
<dbReference type="EMBL" id="KN832877">
    <property type="protein sequence ID" value="KIN00641.1"/>
    <property type="molecule type" value="Genomic_DNA"/>
</dbReference>
<evidence type="ECO:0000313" key="1">
    <source>
        <dbReference type="EMBL" id="KIN00641.1"/>
    </source>
</evidence>
<reference evidence="2" key="2">
    <citation type="submission" date="2015-01" db="EMBL/GenBank/DDBJ databases">
        <title>Evolutionary Origins and Diversification of the Mycorrhizal Mutualists.</title>
        <authorList>
            <consortium name="DOE Joint Genome Institute"/>
            <consortium name="Mycorrhizal Genomics Consortium"/>
            <person name="Kohler A."/>
            <person name="Kuo A."/>
            <person name="Nagy L.G."/>
            <person name="Floudas D."/>
            <person name="Copeland A."/>
            <person name="Barry K.W."/>
            <person name="Cichocki N."/>
            <person name="Veneault-Fourrey C."/>
            <person name="LaButti K."/>
            <person name="Lindquist E.A."/>
            <person name="Lipzen A."/>
            <person name="Lundell T."/>
            <person name="Morin E."/>
            <person name="Murat C."/>
            <person name="Riley R."/>
            <person name="Ohm R."/>
            <person name="Sun H."/>
            <person name="Tunlid A."/>
            <person name="Henrissat B."/>
            <person name="Grigoriev I.V."/>
            <person name="Hibbett D.S."/>
            <person name="Martin F."/>
        </authorList>
    </citation>
    <scope>NUCLEOTIDE SEQUENCE [LARGE SCALE GENOMIC DNA]</scope>
    <source>
        <strain evidence="2">Zn</strain>
    </source>
</reference>
<evidence type="ECO:0000313" key="2">
    <source>
        <dbReference type="Proteomes" id="UP000054321"/>
    </source>
</evidence>
<protein>
    <submittedName>
        <fullName evidence="1">Uncharacterized protein</fullName>
    </submittedName>
</protein>
<name>A0A0C3GX65_OIDMZ</name>
<keyword evidence="2" id="KW-1185">Reference proteome</keyword>
<dbReference type="AlphaFoldDB" id="A0A0C3GX65"/>
<dbReference type="InParanoid" id="A0A0C3GX65"/>
<sequence>MTLTSDTVSREFGSGCIILSAKSGAVTQFVDSSNPCRKFLLESGRQQWHSSAEHSWGSGHIITENSAGRWNVHSPLPGHSTEGLYSEFRPLPQLSLQITRSFGSSIVERFRFTNTSNAPLSIRGLGIQVPMADVYDDAETSLAENVNAHIFTGGSWSWAIAQPMSGRGNLLGLIVREGELWSYSLESRNQSNSSNIRGHFVLNVTDLAHNPASFGGQPEIKLLPNESYQLTWEIAWFDNISQFIAATKPPAEFSSFSARTESSILVLNSTIPPQTKSPHLQIERTSDGFALSSTKHGTYSVDIGNARTEVNFHLPLQELVRRRCHYILQYQRSLDREGLLSYAFVPVNTTTFLTQTTNGWSDWTDGSERIAMPVLLQLAAMRGWIDGPSIDPVLESWSSFARSHLLNENFMPRRGSQDNWSGPRLYDMPWLAQFFNDRYRWHGRSKDLDVAFKILERAFCLGVGGFLAIHLSETVLAVIKSLELAGQEDRSCQLSTQLVDCAMHFANMGDRIPRHEVNYEQSIVAPLLNLFIDAYTLTKREIFLSRLKQSLPWLLSFGGPQPHARLHGVSIRHWDGFWFGCNRQWGDVFPHYWSTLTSTVLLRMPRKLRTAETDRIAEAILRSNTANYQSDGSATCAFVMPSTVDGRAAHVEDPLANDQDWHLVMWLRLLDENIIQLD</sequence>
<organism evidence="1 2">
    <name type="scientific">Oidiodendron maius (strain Zn)</name>
    <dbReference type="NCBI Taxonomy" id="913774"/>
    <lineage>
        <taxon>Eukaryota</taxon>
        <taxon>Fungi</taxon>
        <taxon>Dikarya</taxon>
        <taxon>Ascomycota</taxon>
        <taxon>Pezizomycotina</taxon>
        <taxon>Leotiomycetes</taxon>
        <taxon>Leotiomycetes incertae sedis</taxon>
        <taxon>Myxotrichaceae</taxon>
        <taxon>Oidiodendron</taxon>
    </lineage>
</organism>
<accession>A0A0C3GX65</accession>
<dbReference type="HOGENOM" id="CLU_014083_0_0_1"/>